<feature type="transmembrane region" description="Helical" evidence="5">
    <location>
        <begin position="102"/>
        <end position="120"/>
    </location>
</feature>
<evidence type="ECO:0000256" key="1">
    <source>
        <dbReference type="ARBA" id="ARBA00004141"/>
    </source>
</evidence>
<dbReference type="RefSeq" id="WP_090169198.1">
    <property type="nucleotide sequence ID" value="NZ_FOFB01000013.1"/>
</dbReference>
<gene>
    <name evidence="6" type="ORF">SAMN05444359_113129</name>
</gene>
<protein>
    <submittedName>
        <fullName evidence="6">DoxX-like family protein</fullName>
    </submittedName>
</protein>
<keyword evidence="3 5" id="KW-1133">Transmembrane helix</keyword>
<evidence type="ECO:0000256" key="4">
    <source>
        <dbReference type="ARBA" id="ARBA00023136"/>
    </source>
</evidence>
<evidence type="ECO:0000256" key="5">
    <source>
        <dbReference type="SAM" id="Phobius"/>
    </source>
</evidence>
<proteinExistence type="predicted"/>
<dbReference type="InParanoid" id="A0A1H9HW94"/>
<dbReference type="Proteomes" id="UP000199021">
    <property type="component" value="Unassembled WGS sequence"/>
</dbReference>
<keyword evidence="4 5" id="KW-0472">Membrane</keyword>
<accession>A0A1H9HW94</accession>
<dbReference type="OrthoDB" id="1493324at2"/>
<evidence type="ECO:0000256" key="3">
    <source>
        <dbReference type="ARBA" id="ARBA00022989"/>
    </source>
</evidence>
<keyword evidence="2 5" id="KW-0812">Transmembrane</keyword>
<dbReference type="Pfam" id="PF13564">
    <property type="entry name" value="DoxX_2"/>
    <property type="match status" value="1"/>
</dbReference>
<evidence type="ECO:0000313" key="7">
    <source>
        <dbReference type="Proteomes" id="UP000199021"/>
    </source>
</evidence>
<sequence length="124" mass="13801">MNYIIIALKVIVGLSILNVWLVQNKKNTRWRGGDATTLTEEFKAYGLPVWMMYAVGTLKVILALLLIISIWYPAFQFYAALGLAGLLAGSVLMHFKISDPLFKSFPAALFLTMCLIIAFGNDLI</sequence>
<dbReference type="GO" id="GO:0016020">
    <property type="term" value="C:membrane"/>
    <property type="evidence" value="ECO:0007669"/>
    <property type="project" value="UniProtKB-SubCell"/>
</dbReference>
<evidence type="ECO:0000313" key="6">
    <source>
        <dbReference type="EMBL" id="SEQ66495.1"/>
    </source>
</evidence>
<comment type="subcellular location">
    <subcellularLocation>
        <location evidence="1">Membrane</location>
        <topology evidence="1">Multi-pass membrane protein</topology>
    </subcellularLocation>
</comment>
<dbReference type="InterPro" id="IPR032808">
    <property type="entry name" value="DoxX"/>
</dbReference>
<evidence type="ECO:0000256" key="2">
    <source>
        <dbReference type="ARBA" id="ARBA00022692"/>
    </source>
</evidence>
<organism evidence="6 7">
    <name type="scientific">Neolewinella agarilytica</name>
    <dbReference type="NCBI Taxonomy" id="478744"/>
    <lineage>
        <taxon>Bacteria</taxon>
        <taxon>Pseudomonadati</taxon>
        <taxon>Bacteroidota</taxon>
        <taxon>Saprospiria</taxon>
        <taxon>Saprospirales</taxon>
        <taxon>Lewinellaceae</taxon>
        <taxon>Neolewinella</taxon>
    </lineage>
</organism>
<feature type="transmembrane region" description="Helical" evidence="5">
    <location>
        <begin position="77"/>
        <end position="95"/>
    </location>
</feature>
<dbReference type="EMBL" id="FOFB01000013">
    <property type="protein sequence ID" value="SEQ66495.1"/>
    <property type="molecule type" value="Genomic_DNA"/>
</dbReference>
<name>A0A1H9HW94_9BACT</name>
<feature type="transmembrane region" description="Helical" evidence="5">
    <location>
        <begin position="6"/>
        <end position="22"/>
    </location>
</feature>
<keyword evidence="7" id="KW-1185">Reference proteome</keyword>
<reference evidence="7" key="1">
    <citation type="submission" date="2016-10" db="EMBL/GenBank/DDBJ databases">
        <authorList>
            <person name="Varghese N."/>
            <person name="Submissions S."/>
        </authorList>
    </citation>
    <scope>NUCLEOTIDE SEQUENCE [LARGE SCALE GENOMIC DNA]</scope>
    <source>
        <strain evidence="7">DSM 24740</strain>
    </source>
</reference>
<feature type="transmembrane region" description="Helical" evidence="5">
    <location>
        <begin position="50"/>
        <end position="71"/>
    </location>
</feature>
<dbReference type="AlphaFoldDB" id="A0A1H9HW94"/>